<evidence type="ECO:0000313" key="16">
    <source>
        <dbReference type="Proteomes" id="UP000825679"/>
    </source>
</evidence>
<name>A0ABX8Z3V3_9NEIS</name>
<keyword evidence="8" id="KW-0249">Electron transport</keyword>
<evidence type="ECO:0000256" key="3">
    <source>
        <dbReference type="ARBA" id="ARBA00022448"/>
    </source>
</evidence>
<comment type="similarity">
    <text evidence="2">Belongs to the NapC/NirT/NrfH family.</text>
</comment>
<evidence type="ECO:0000256" key="4">
    <source>
        <dbReference type="ARBA" id="ARBA00022475"/>
    </source>
</evidence>
<dbReference type="InterPro" id="IPR051174">
    <property type="entry name" value="Cytochrome_c-type_ET"/>
</dbReference>
<dbReference type="RefSeq" id="WP_221005642.1">
    <property type="nucleotide sequence ID" value="NZ_CP081150.1"/>
</dbReference>
<evidence type="ECO:0000256" key="7">
    <source>
        <dbReference type="ARBA" id="ARBA00022723"/>
    </source>
</evidence>
<evidence type="ECO:0000256" key="12">
    <source>
        <dbReference type="SAM" id="MobiDB-lite"/>
    </source>
</evidence>
<keyword evidence="11 13" id="KW-0472">Membrane</keyword>
<feature type="transmembrane region" description="Helical" evidence="13">
    <location>
        <begin position="26"/>
        <end position="45"/>
    </location>
</feature>
<dbReference type="Pfam" id="PF03264">
    <property type="entry name" value="Cytochrom_NNT"/>
    <property type="match status" value="1"/>
</dbReference>
<keyword evidence="10" id="KW-0408">Iron</keyword>
<gene>
    <name evidence="15" type="ORF">K4H28_13345</name>
</gene>
<dbReference type="EMBL" id="CP081150">
    <property type="protein sequence ID" value="QZA77259.1"/>
    <property type="molecule type" value="Genomic_DNA"/>
</dbReference>
<evidence type="ECO:0000256" key="8">
    <source>
        <dbReference type="ARBA" id="ARBA00022982"/>
    </source>
</evidence>
<keyword evidence="3" id="KW-0813">Transport</keyword>
<feature type="domain" description="NapC/NirT cytochrome c N-terminal" evidence="14">
    <location>
        <begin position="31"/>
        <end position="193"/>
    </location>
</feature>
<proteinExistence type="inferred from homology"/>
<keyword evidence="9 13" id="KW-1133">Transmembrane helix</keyword>
<evidence type="ECO:0000256" key="2">
    <source>
        <dbReference type="ARBA" id="ARBA00007395"/>
    </source>
</evidence>
<evidence type="ECO:0000259" key="14">
    <source>
        <dbReference type="Pfam" id="PF03264"/>
    </source>
</evidence>
<dbReference type="PANTHER" id="PTHR30333:SF1">
    <property type="entry name" value="CYTOCHROME C-TYPE PROTEIN NAPC"/>
    <property type="match status" value="1"/>
</dbReference>
<evidence type="ECO:0000256" key="9">
    <source>
        <dbReference type="ARBA" id="ARBA00022989"/>
    </source>
</evidence>
<accession>A0ABX8Z3V3</accession>
<dbReference type="InterPro" id="IPR036280">
    <property type="entry name" value="Multihaem_cyt_sf"/>
</dbReference>
<dbReference type="SUPFAM" id="SSF48695">
    <property type="entry name" value="Multiheme cytochromes"/>
    <property type="match status" value="1"/>
</dbReference>
<feature type="compositionally biased region" description="Basic and acidic residues" evidence="12">
    <location>
        <begin position="203"/>
        <end position="224"/>
    </location>
</feature>
<keyword evidence="6 13" id="KW-0812">Transmembrane</keyword>
<keyword evidence="5" id="KW-0349">Heme</keyword>
<keyword evidence="7" id="KW-0479">Metal-binding</keyword>
<dbReference type="InterPro" id="IPR005126">
    <property type="entry name" value="NapC/NirT_cyt_c_N"/>
</dbReference>
<evidence type="ECO:0000256" key="6">
    <source>
        <dbReference type="ARBA" id="ARBA00022692"/>
    </source>
</evidence>
<dbReference type="PANTHER" id="PTHR30333">
    <property type="entry name" value="CYTOCHROME C-TYPE PROTEIN"/>
    <property type="match status" value="1"/>
</dbReference>
<keyword evidence="16" id="KW-1185">Reference proteome</keyword>
<organism evidence="15 16">
    <name type="scientific">Deefgea tanakiae</name>
    <dbReference type="NCBI Taxonomy" id="2865840"/>
    <lineage>
        <taxon>Bacteria</taxon>
        <taxon>Pseudomonadati</taxon>
        <taxon>Pseudomonadota</taxon>
        <taxon>Betaproteobacteria</taxon>
        <taxon>Neisseriales</taxon>
        <taxon>Chitinibacteraceae</taxon>
        <taxon>Deefgea</taxon>
    </lineage>
</organism>
<sequence length="234" mass="26484">MSDIPTKPTLKGRLCALVQKIKAIRLGYIGAIVAFLVGIIFWGGFNTALEMTNTEEFCLSCHEMKSNVYPEYQETVHYTNRSGVRATCPDCHVPHEWGPKMIRKIQASREIWGKVFGTIDTREKFIDKRIDLAQSEWRRMKANNSQECRNCHNYEYFDYMEQNSRSANAHQKGLSEGMTCIDCHKGIAHHLPAVNQHVGPDGKGIKPEVMHPTQAKDNKAKGDTDNEGEMAGIE</sequence>
<feature type="region of interest" description="Disordered" evidence="12">
    <location>
        <begin position="199"/>
        <end position="234"/>
    </location>
</feature>
<evidence type="ECO:0000256" key="13">
    <source>
        <dbReference type="SAM" id="Phobius"/>
    </source>
</evidence>
<dbReference type="InterPro" id="IPR038266">
    <property type="entry name" value="NapC/NirT_cytc_sf"/>
</dbReference>
<dbReference type="Proteomes" id="UP000825679">
    <property type="component" value="Chromosome"/>
</dbReference>
<keyword evidence="4" id="KW-1003">Cell membrane</keyword>
<evidence type="ECO:0000256" key="11">
    <source>
        <dbReference type="ARBA" id="ARBA00023136"/>
    </source>
</evidence>
<evidence type="ECO:0000256" key="10">
    <source>
        <dbReference type="ARBA" id="ARBA00023004"/>
    </source>
</evidence>
<evidence type="ECO:0000256" key="1">
    <source>
        <dbReference type="ARBA" id="ARBA00004236"/>
    </source>
</evidence>
<protein>
    <submittedName>
        <fullName evidence="15">NapC/NirT family cytochrome c</fullName>
    </submittedName>
</protein>
<evidence type="ECO:0000256" key="5">
    <source>
        <dbReference type="ARBA" id="ARBA00022617"/>
    </source>
</evidence>
<comment type="subcellular location">
    <subcellularLocation>
        <location evidence="1">Cell membrane</location>
    </subcellularLocation>
</comment>
<dbReference type="Gene3D" id="1.10.3820.10">
    <property type="entry name" value="Di-heme elbow motif domain"/>
    <property type="match status" value="1"/>
</dbReference>
<evidence type="ECO:0000313" key="15">
    <source>
        <dbReference type="EMBL" id="QZA77259.1"/>
    </source>
</evidence>
<reference evidence="15 16" key="1">
    <citation type="submission" date="2021-08" db="EMBL/GenBank/DDBJ databases">
        <title>complete genome sequencing of Deefgea sp. D25.</title>
        <authorList>
            <person name="Bae J.-W."/>
            <person name="Gim D.-H."/>
        </authorList>
    </citation>
    <scope>NUCLEOTIDE SEQUENCE [LARGE SCALE GENOMIC DNA]</scope>
    <source>
        <strain evidence="15 16">D25</strain>
    </source>
</reference>